<dbReference type="Proteomes" id="UP001067235">
    <property type="component" value="Unassembled WGS sequence"/>
</dbReference>
<evidence type="ECO:0000313" key="3">
    <source>
        <dbReference type="Proteomes" id="UP001067235"/>
    </source>
</evidence>
<gene>
    <name evidence="2" type="ORF">O4213_27005</name>
</gene>
<dbReference type="RefSeq" id="WP_301574347.1">
    <property type="nucleotide sequence ID" value="NZ_JAPWIE010000011.1"/>
</dbReference>
<accession>A0ABT4N5M6</accession>
<evidence type="ECO:0000313" key="2">
    <source>
        <dbReference type="EMBL" id="MCZ4553666.1"/>
    </source>
</evidence>
<proteinExistence type="predicted"/>
<sequence length="101" mass="10909">MNMRARFAMTSVACAAAAGVFFGGAAPAQADTVHVVQKTRYWSDNATYYEYGPFRDAQHCETFARSNPALSPLFVSNRAICWAAGVNAGAAWYLNAPINVL</sequence>
<organism evidence="2 3">
    <name type="scientific">Gordonia rubripertincta</name>
    <name type="common">Rhodococcus corallinus</name>
    <dbReference type="NCBI Taxonomy" id="36822"/>
    <lineage>
        <taxon>Bacteria</taxon>
        <taxon>Bacillati</taxon>
        <taxon>Actinomycetota</taxon>
        <taxon>Actinomycetes</taxon>
        <taxon>Mycobacteriales</taxon>
        <taxon>Gordoniaceae</taxon>
        <taxon>Gordonia</taxon>
    </lineage>
</organism>
<name>A0ABT4N5M6_GORRU</name>
<feature type="signal peptide" evidence="1">
    <location>
        <begin position="1"/>
        <end position="30"/>
    </location>
</feature>
<reference evidence="2" key="1">
    <citation type="submission" date="2022-12" db="EMBL/GenBank/DDBJ databases">
        <authorList>
            <person name="Krivoruchko A.V."/>
            <person name="Elkin A."/>
        </authorList>
    </citation>
    <scope>NUCLEOTIDE SEQUENCE</scope>
    <source>
        <strain evidence="2">IEGM 1388</strain>
    </source>
</reference>
<protein>
    <submittedName>
        <fullName evidence="2">Uncharacterized protein</fullName>
    </submittedName>
</protein>
<evidence type="ECO:0000256" key="1">
    <source>
        <dbReference type="SAM" id="SignalP"/>
    </source>
</evidence>
<keyword evidence="3" id="KW-1185">Reference proteome</keyword>
<keyword evidence="1" id="KW-0732">Signal</keyword>
<feature type="chain" id="PRO_5047294649" evidence="1">
    <location>
        <begin position="31"/>
        <end position="101"/>
    </location>
</feature>
<comment type="caution">
    <text evidence="2">The sequence shown here is derived from an EMBL/GenBank/DDBJ whole genome shotgun (WGS) entry which is preliminary data.</text>
</comment>
<dbReference type="EMBL" id="JAPWIE010000011">
    <property type="protein sequence ID" value="MCZ4553666.1"/>
    <property type="molecule type" value="Genomic_DNA"/>
</dbReference>